<dbReference type="EMBL" id="KN726661">
    <property type="protein sequence ID" value="KIH67532.1"/>
    <property type="molecule type" value="Genomic_DNA"/>
</dbReference>
<sequence>MRLTTRDAADRIKWKRRCRTADPLPCGAILLKIRKIGKYVAYDDVQLLDKNQLDSAFKDLTQIDVQHKSFLELTNNFYRMDLEELLSYLDPSKNFHEISYKRINGPQNFINAFYAPFLNKISMFRT</sequence>
<evidence type="ECO:0000313" key="1">
    <source>
        <dbReference type="EMBL" id="KIH67532.1"/>
    </source>
</evidence>
<protein>
    <submittedName>
        <fullName evidence="1">Uncharacterized protein</fullName>
    </submittedName>
</protein>
<evidence type="ECO:0000313" key="2">
    <source>
        <dbReference type="Proteomes" id="UP000054047"/>
    </source>
</evidence>
<keyword evidence="2" id="KW-1185">Reference proteome</keyword>
<dbReference type="AlphaFoldDB" id="A0A0C2DX76"/>
<organism evidence="1 2">
    <name type="scientific">Ancylostoma duodenale</name>
    <dbReference type="NCBI Taxonomy" id="51022"/>
    <lineage>
        <taxon>Eukaryota</taxon>
        <taxon>Metazoa</taxon>
        <taxon>Ecdysozoa</taxon>
        <taxon>Nematoda</taxon>
        <taxon>Chromadorea</taxon>
        <taxon>Rhabditida</taxon>
        <taxon>Rhabditina</taxon>
        <taxon>Rhabditomorpha</taxon>
        <taxon>Strongyloidea</taxon>
        <taxon>Ancylostomatidae</taxon>
        <taxon>Ancylostomatinae</taxon>
        <taxon>Ancylostoma</taxon>
    </lineage>
</organism>
<name>A0A0C2DX76_9BILA</name>
<dbReference type="OrthoDB" id="5897010at2759"/>
<proteinExistence type="predicted"/>
<accession>A0A0C2DX76</accession>
<reference evidence="1 2" key="1">
    <citation type="submission" date="2013-12" db="EMBL/GenBank/DDBJ databases">
        <title>Draft genome of the parsitic nematode Ancylostoma duodenale.</title>
        <authorList>
            <person name="Mitreva M."/>
        </authorList>
    </citation>
    <scope>NUCLEOTIDE SEQUENCE [LARGE SCALE GENOMIC DNA]</scope>
    <source>
        <strain evidence="1 2">Zhejiang</strain>
    </source>
</reference>
<gene>
    <name evidence="1" type="ORF">ANCDUO_02134</name>
</gene>
<dbReference type="Proteomes" id="UP000054047">
    <property type="component" value="Unassembled WGS sequence"/>
</dbReference>